<gene>
    <name evidence="2" type="ORF">V466_11090</name>
</gene>
<name>A0A059L4M6_9PSED</name>
<dbReference type="EMBL" id="AZQQ01000074">
    <property type="protein sequence ID" value="KDD68964.1"/>
    <property type="molecule type" value="Genomic_DNA"/>
</dbReference>
<dbReference type="AlphaFoldDB" id="A0A059L4M6"/>
<dbReference type="InterPro" id="IPR032710">
    <property type="entry name" value="NTF2-like_dom_sf"/>
</dbReference>
<dbReference type="Proteomes" id="UP000026739">
    <property type="component" value="Unassembled WGS sequence"/>
</dbReference>
<evidence type="ECO:0000313" key="2">
    <source>
        <dbReference type="EMBL" id="KDD68964.1"/>
    </source>
</evidence>
<comment type="caution">
    <text evidence="2">The sequence shown here is derived from an EMBL/GenBank/DDBJ whole genome shotgun (WGS) entry which is preliminary data.</text>
</comment>
<protein>
    <submittedName>
        <fullName evidence="2">Ketosteroid isomerase</fullName>
    </submittedName>
</protein>
<accession>A0A059L4M6</accession>
<dbReference type="InterPro" id="IPR037401">
    <property type="entry name" value="SnoaL-like"/>
</dbReference>
<reference evidence="2 3" key="1">
    <citation type="submission" date="2013-12" db="EMBL/GenBank/DDBJ databases">
        <authorList>
            <person name="Formusa P.A."/>
            <person name="Habash M."/>
            <person name="Lee H."/>
            <person name="Trevors J.T."/>
        </authorList>
    </citation>
    <scope>NUCLEOTIDE SEQUENCE [LARGE SCALE GENOMIC DNA]</scope>
    <source>
        <strain evidence="2 3">PD30</strain>
    </source>
</reference>
<sequence>MNHELTGMFESVDRLSVEGFLSYLTDDVVFRFGNSPEIAGKEVVKEAIESFFTQISSMEHILQGVWREGDTTIMRFDTYYTKHDGTIVNVPCCVVVHFNASRLIDDYRIHIDLSPLYSSASAGNVIQASA</sequence>
<dbReference type="eggNOG" id="COG3631">
    <property type="taxonomic scope" value="Bacteria"/>
</dbReference>
<dbReference type="Pfam" id="PF12680">
    <property type="entry name" value="SnoaL_2"/>
    <property type="match status" value="1"/>
</dbReference>
<dbReference type="RefSeq" id="WP_033056544.1">
    <property type="nucleotide sequence ID" value="NZ_AZQQ01000074.1"/>
</dbReference>
<evidence type="ECO:0000259" key="1">
    <source>
        <dbReference type="Pfam" id="PF12680"/>
    </source>
</evidence>
<dbReference type="SUPFAM" id="SSF54427">
    <property type="entry name" value="NTF2-like"/>
    <property type="match status" value="1"/>
</dbReference>
<organism evidence="2 3">
    <name type="scientific">Pseudomonas mandelii PD30</name>
    <dbReference type="NCBI Taxonomy" id="1419583"/>
    <lineage>
        <taxon>Bacteria</taxon>
        <taxon>Pseudomonadati</taxon>
        <taxon>Pseudomonadota</taxon>
        <taxon>Gammaproteobacteria</taxon>
        <taxon>Pseudomonadales</taxon>
        <taxon>Pseudomonadaceae</taxon>
        <taxon>Pseudomonas</taxon>
    </lineage>
</organism>
<feature type="domain" description="SnoaL-like" evidence="1">
    <location>
        <begin position="7"/>
        <end position="102"/>
    </location>
</feature>
<keyword evidence="2" id="KW-0413">Isomerase</keyword>
<dbReference type="Gene3D" id="3.10.450.50">
    <property type="match status" value="1"/>
</dbReference>
<evidence type="ECO:0000313" key="3">
    <source>
        <dbReference type="Proteomes" id="UP000026739"/>
    </source>
</evidence>
<dbReference type="GO" id="GO:0016853">
    <property type="term" value="F:isomerase activity"/>
    <property type="evidence" value="ECO:0007669"/>
    <property type="project" value="UniProtKB-KW"/>
</dbReference>
<proteinExistence type="predicted"/>